<evidence type="ECO:0000256" key="6">
    <source>
        <dbReference type="RuleBase" id="RU363041"/>
    </source>
</evidence>
<evidence type="ECO:0000256" key="4">
    <source>
        <dbReference type="ARBA" id="ARBA00022989"/>
    </source>
</evidence>
<comment type="similarity">
    <text evidence="2 6">Belongs to the 4-toluene sulfonate uptake permease (TSUP) (TC 2.A.102) family.</text>
</comment>
<keyword evidence="5 6" id="KW-0472">Membrane</keyword>
<reference evidence="7 8" key="1">
    <citation type="submission" date="2017-02" db="EMBL/GenBank/DDBJ databases">
        <authorList>
            <person name="Peterson S.W."/>
        </authorList>
    </citation>
    <scope>NUCLEOTIDE SEQUENCE [LARGE SCALE GENOMIC DNA]</scope>
    <source>
        <strain evidence="8">type strain: NCCB 100098</strain>
    </source>
</reference>
<feature type="transmembrane region" description="Helical" evidence="6">
    <location>
        <begin position="85"/>
        <end position="105"/>
    </location>
</feature>
<feature type="transmembrane region" description="Helical" evidence="6">
    <location>
        <begin position="111"/>
        <end position="132"/>
    </location>
</feature>
<accession>A0A1T5I329</accession>
<proteinExistence type="inferred from homology"/>
<comment type="subcellular location">
    <subcellularLocation>
        <location evidence="6">Cell membrane</location>
        <topology evidence="6">Multi-pass membrane protein</topology>
    </subcellularLocation>
    <subcellularLocation>
        <location evidence="1">Membrane</location>
        <topology evidence="1">Multi-pass membrane protein</topology>
    </subcellularLocation>
</comment>
<evidence type="ECO:0000313" key="7">
    <source>
        <dbReference type="EMBL" id="SKC33519.1"/>
    </source>
</evidence>
<evidence type="ECO:0000256" key="5">
    <source>
        <dbReference type="ARBA" id="ARBA00023136"/>
    </source>
</evidence>
<dbReference type="AlphaFoldDB" id="A0A1T5I329"/>
<dbReference type="Pfam" id="PF01925">
    <property type="entry name" value="TauE"/>
    <property type="match status" value="1"/>
</dbReference>
<gene>
    <name evidence="7" type="ORF">CZ809_03112</name>
</gene>
<feature type="transmembrane region" description="Helical" evidence="6">
    <location>
        <begin position="182"/>
        <end position="206"/>
    </location>
</feature>
<feature type="transmembrane region" description="Helical" evidence="6">
    <location>
        <begin position="144"/>
        <end position="162"/>
    </location>
</feature>
<evidence type="ECO:0000256" key="1">
    <source>
        <dbReference type="ARBA" id="ARBA00004141"/>
    </source>
</evidence>
<dbReference type="GO" id="GO:0005886">
    <property type="term" value="C:plasma membrane"/>
    <property type="evidence" value="ECO:0007669"/>
    <property type="project" value="UniProtKB-SubCell"/>
</dbReference>
<sequence>MMHESVMWLFLMCLILGSVVGLLAGLLGIGGGLLVVPALVWLLPQIGIEPAMLMHIALATSLASIVMTSMASARNHFRLGNVDFSVVKVLAPGIIIGGLGGSVVAELVPAQYLPKVFAVIVLLLALQMMLSLRVTHSRPLPSPLASAIGGGVIGLLSSLAGIGGGSLTVPYLSYFGIEMRRAIGSASLVGFLIAISGMIGFIFAGVGSADLPAYSLGYVYLPALVGIAATSMMTTRYGAALVTRLPTATLKKLFAILLLIISIKMFLS</sequence>
<feature type="transmembrane region" description="Helical" evidence="6">
    <location>
        <begin position="7"/>
        <end position="40"/>
    </location>
</feature>
<keyword evidence="6" id="KW-1003">Cell membrane</keyword>
<evidence type="ECO:0000256" key="3">
    <source>
        <dbReference type="ARBA" id="ARBA00022692"/>
    </source>
</evidence>
<evidence type="ECO:0000313" key="8">
    <source>
        <dbReference type="Proteomes" id="UP000189966"/>
    </source>
</evidence>
<name>A0A1T5I329_9GAMM</name>
<keyword evidence="3 6" id="KW-0812">Transmembrane</keyword>
<evidence type="ECO:0000256" key="2">
    <source>
        <dbReference type="ARBA" id="ARBA00009142"/>
    </source>
</evidence>
<protein>
    <recommendedName>
        <fullName evidence="6">Probable membrane transporter protein</fullName>
    </recommendedName>
</protein>
<feature type="transmembrane region" description="Helical" evidence="6">
    <location>
        <begin position="249"/>
        <end position="267"/>
    </location>
</feature>
<keyword evidence="4 6" id="KW-1133">Transmembrane helix</keyword>
<feature type="transmembrane region" description="Helical" evidence="6">
    <location>
        <begin position="218"/>
        <end position="237"/>
    </location>
</feature>
<feature type="transmembrane region" description="Helical" evidence="6">
    <location>
        <begin position="52"/>
        <end position="73"/>
    </location>
</feature>
<organism evidence="7 8">
    <name type="scientific">Photobacterium piscicola</name>
    <dbReference type="NCBI Taxonomy" id="1378299"/>
    <lineage>
        <taxon>Bacteria</taxon>
        <taxon>Pseudomonadati</taxon>
        <taxon>Pseudomonadota</taxon>
        <taxon>Gammaproteobacteria</taxon>
        <taxon>Vibrionales</taxon>
        <taxon>Vibrionaceae</taxon>
        <taxon>Photobacterium</taxon>
    </lineage>
</organism>
<dbReference type="PANTHER" id="PTHR43483">
    <property type="entry name" value="MEMBRANE TRANSPORTER PROTEIN HI_0806-RELATED"/>
    <property type="match status" value="1"/>
</dbReference>
<dbReference type="EMBL" id="FUZI01000006">
    <property type="protein sequence ID" value="SKC33519.1"/>
    <property type="molecule type" value="Genomic_DNA"/>
</dbReference>
<dbReference type="InterPro" id="IPR002781">
    <property type="entry name" value="TM_pro_TauE-like"/>
</dbReference>
<dbReference type="PANTHER" id="PTHR43483:SF3">
    <property type="entry name" value="MEMBRANE TRANSPORTER PROTEIN HI_0806-RELATED"/>
    <property type="match status" value="1"/>
</dbReference>
<dbReference type="Proteomes" id="UP000189966">
    <property type="component" value="Unassembled WGS sequence"/>
</dbReference>